<dbReference type="InterPro" id="IPR003591">
    <property type="entry name" value="Leu-rich_rpt_typical-subtyp"/>
</dbReference>
<feature type="region of interest" description="Disordered" evidence="3">
    <location>
        <begin position="1028"/>
        <end position="1131"/>
    </location>
</feature>
<feature type="compositionally biased region" description="Basic and acidic residues" evidence="3">
    <location>
        <begin position="1105"/>
        <end position="1131"/>
    </location>
</feature>
<feature type="region of interest" description="Disordered" evidence="3">
    <location>
        <begin position="1"/>
        <end position="82"/>
    </location>
</feature>
<feature type="compositionally biased region" description="Polar residues" evidence="3">
    <location>
        <begin position="635"/>
        <end position="647"/>
    </location>
</feature>
<feature type="region of interest" description="Disordered" evidence="3">
    <location>
        <begin position="770"/>
        <end position="824"/>
    </location>
</feature>
<dbReference type="PANTHER" id="PTHR47566:SF1">
    <property type="entry name" value="PROTEIN NUD1"/>
    <property type="match status" value="1"/>
</dbReference>
<feature type="compositionally biased region" description="Polar residues" evidence="3">
    <location>
        <begin position="1058"/>
        <end position="1084"/>
    </location>
</feature>
<feature type="compositionally biased region" description="Basic and acidic residues" evidence="3">
    <location>
        <begin position="239"/>
        <end position="249"/>
    </location>
</feature>
<feature type="compositionally biased region" description="Polar residues" evidence="3">
    <location>
        <begin position="486"/>
        <end position="502"/>
    </location>
</feature>
<protein>
    <recommendedName>
        <fullName evidence="6">Septation initiation network scaffold protein cdc11</fullName>
    </recommendedName>
</protein>
<evidence type="ECO:0000256" key="3">
    <source>
        <dbReference type="SAM" id="MobiDB-lite"/>
    </source>
</evidence>
<dbReference type="GO" id="GO:0031028">
    <property type="term" value="P:septation initiation signaling"/>
    <property type="evidence" value="ECO:0007669"/>
    <property type="project" value="TreeGrafter"/>
</dbReference>
<dbReference type="InterPro" id="IPR032675">
    <property type="entry name" value="LRR_dom_sf"/>
</dbReference>
<dbReference type="SUPFAM" id="SSF52058">
    <property type="entry name" value="L domain-like"/>
    <property type="match status" value="1"/>
</dbReference>
<feature type="compositionally biased region" description="Polar residues" evidence="3">
    <location>
        <begin position="399"/>
        <end position="409"/>
    </location>
</feature>
<dbReference type="OrthoDB" id="7451790at2759"/>
<dbReference type="GO" id="GO:0061499">
    <property type="term" value="C:outer plaque of mitotic spindle pole body"/>
    <property type="evidence" value="ECO:0007669"/>
    <property type="project" value="TreeGrafter"/>
</dbReference>
<evidence type="ECO:0008006" key="6">
    <source>
        <dbReference type="Google" id="ProtNLM"/>
    </source>
</evidence>
<dbReference type="InterPro" id="IPR001611">
    <property type="entry name" value="Leu-rich_rpt"/>
</dbReference>
<feature type="region of interest" description="Disordered" evidence="3">
    <location>
        <begin position="969"/>
        <end position="993"/>
    </location>
</feature>
<dbReference type="SMART" id="SM00365">
    <property type="entry name" value="LRR_SD22"/>
    <property type="match status" value="6"/>
</dbReference>
<dbReference type="Gene3D" id="3.80.10.10">
    <property type="entry name" value="Ribonuclease Inhibitor"/>
    <property type="match status" value="2"/>
</dbReference>
<feature type="compositionally biased region" description="Polar residues" evidence="3">
    <location>
        <begin position="579"/>
        <end position="625"/>
    </location>
</feature>
<feature type="compositionally biased region" description="Polar residues" evidence="3">
    <location>
        <begin position="705"/>
        <end position="716"/>
    </location>
</feature>
<sequence>MSNNQPWLEDLSTDWIPQPGPGSFHSSWRNRISSLSNSLRRSRSRSASPPTSVSSHKPSFSLRHMRKTSEPSRLSDLESNSNISSNHSFSMINVFTSSAGKKVSVQVQKPEPTVESSTMQIRPQSKHAAGDTPEWKKRLVRGEAPMGEGGDLFGPMELENVFKPPRNTEPSAQTNLFASVQADQPWPLPSADKISDSSPNRSSGHQSEHTESEGRYNTSLDEAKFWINGSLPGGSSFDPRSRTVSGREELRNEEITPILFSKDETAGECTNQEFLGSIFDQLKESRLKDDLSNSRRRGSTATDDETYLSRRDDQAFTAAEDTIEMTSQSLPEDLSVGTMDFASAGGFVNMRRGGYSNDGSFRRRQLTPTSIISPLHSSSFLSNSKIRSPAPVDRRKRLFSSQKPLSPQFLTPDRARRETNDSRPRSSGSPLKLFGEYDTFTNNKLLRRMSQFEETFENWPDEAPLSPTETRQRGASRSRSRPSSRHNQATTSSSQNCRQTPRSRGEYRASSNDRLGANVRYSSEQRNEGLSLLAAPSLVITSEDGKRPSELRSQRRNLGQTGNRDQPEIHTDPIVDGSGHTQANASPAIQRKMSASANDVSYNEPSESNMFRQSETKRVLNSPTKDPSRKRRRTLQNIDPNNQVLPSSLLESTQFSASYNNQNNQMDGHHRVETKGEQNNLDVPRRSRTPTISHRRTHSGDNEDNQGTSQPNNIPRITLNINHSWQKPENKLSFVASPSHVLDESRKGSITTQDFLNEATKIMNIIRARGGNNNGLSSVEESEQLSDASNADGYDEESTQEEFSRPPSREGVDLRKLREPREQNPRIVSHLKKFEDKDDFELYMGGSVMSLHLGREQNVATYAIHKQDGDDEHAVESSPKNIRIRERHIWTKNGNSSSDLPGDSDRHGADFHRQLSSQGSSATTDSSRGSSSGSGAKGIIPSDMISHLIPEQVGAMTYNRSAHIWVKGEAAHSHERRGSRSEDDLSEEDPFKDIPDLSVDELQELMAAQTFSSPATSKGKLNSITATFGEQDSKREQKHEEPPPAPEFRPSTRDGRFESSSVQSKSSRFTSSCPKPETRATSWGSDELAQLPAQPAGPDTANLFKRVDDMKRQSGKGDGRQNDDVSDSERGRVATISFSSPLVSHVAYQEESLSPVDEQPIPFALPQGNSNSHHASDCQSHSSALPRPYNHSSPFRISSRQNSSFDGRAFRPRPISRIDEQNEDSAVDELYTHNRSLSVVQAPNYEDRSLILPNDPVMNTSYSFQLAPLSDFTLHQIDESMRLEVSYVAERTHPTSLRQVHGTFALATEDLIKHITDTEPYEPYWEHLRHLNLVGKGLITLHRLNEFCSRLEELDASNNNVGQLSGVPSSVRSLKIPRNYLSSLTSWSHLSNIQYLDVSGNQLEDLDALSGLVHLRSLKADGNKIRNIRGIMGLNGLLTLKLRDNMVSSVDFTDSELTRLINLDLRGNRLSSVRNIGFIKTIEKLDLRGNCIQHFESSEALHCLHSLNLSDNSLEQLDIRNFPNLQAVYADRNHLSTVTGLGECYYLNKLSLREQTQAPSSQQTNPGRLPIVHLDIGSSLSLRKLYLSSNQLSPTVLSPSSSVPSLQFLDMASCALSTLPPAFGTSFPNLRMLNLNFNALSDVAELQGITRLGRVSLVGNRISRLRRLCQVLRSVGGRCGALTDVDIRGNPVTVGFYPELVTGSGRVWRDEKGALVGGGVETRKKKCKDGKGRRQLQVRDNEDENEEDAGLPTIGGGADIASRGFGELKVAGYGGGGDDDGNVGEVEIEIDDRYTVPPANVIADRRYAVHLDEATKLRRRVVELMVQAAGGGRVKVLNGLPLALEERGCDGKGSGKTMKIRKDEVWRRLEELGVLKKKKKKKGEVEEEDDGEI</sequence>
<evidence type="ECO:0000313" key="5">
    <source>
        <dbReference type="Proteomes" id="UP000223968"/>
    </source>
</evidence>
<feature type="compositionally biased region" description="Basic and acidic residues" evidence="3">
    <location>
        <begin position="667"/>
        <end position="676"/>
    </location>
</feature>
<feature type="compositionally biased region" description="Low complexity" evidence="3">
    <location>
        <begin position="26"/>
        <end position="55"/>
    </location>
</feature>
<proteinExistence type="predicted"/>
<feature type="compositionally biased region" description="Basic and acidic residues" evidence="3">
    <location>
        <begin position="1031"/>
        <end position="1042"/>
    </location>
</feature>
<evidence type="ECO:0000256" key="1">
    <source>
        <dbReference type="ARBA" id="ARBA00022614"/>
    </source>
</evidence>
<feature type="region of interest" description="Disordered" evidence="3">
    <location>
        <begin position="659"/>
        <end position="716"/>
    </location>
</feature>
<feature type="compositionally biased region" description="Basic and acidic residues" evidence="3">
    <location>
        <begin position="903"/>
        <end position="913"/>
    </location>
</feature>
<feature type="compositionally biased region" description="Basic and acidic residues" evidence="3">
    <location>
        <begin position="802"/>
        <end position="824"/>
    </location>
</feature>
<name>A0A2B7WQA5_9EURO</name>
<organism evidence="4 5">
    <name type="scientific">Helicocarpus griseus UAMH5409</name>
    <dbReference type="NCBI Taxonomy" id="1447875"/>
    <lineage>
        <taxon>Eukaryota</taxon>
        <taxon>Fungi</taxon>
        <taxon>Dikarya</taxon>
        <taxon>Ascomycota</taxon>
        <taxon>Pezizomycotina</taxon>
        <taxon>Eurotiomycetes</taxon>
        <taxon>Eurotiomycetidae</taxon>
        <taxon>Onygenales</taxon>
        <taxon>Ajellomycetaceae</taxon>
        <taxon>Helicocarpus</taxon>
    </lineage>
</organism>
<feature type="region of interest" description="Disordered" evidence="3">
    <location>
        <begin position="229"/>
        <end position="249"/>
    </location>
</feature>
<dbReference type="GO" id="GO:0035591">
    <property type="term" value="F:signaling adaptor activity"/>
    <property type="evidence" value="ECO:0007669"/>
    <property type="project" value="TreeGrafter"/>
</dbReference>
<feature type="compositionally biased region" description="Polar residues" evidence="3">
    <location>
        <begin position="1167"/>
        <end position="1183"/>
    </location>
</feature>
<dbReference type="STRING" id="1447875.A0A2B7WQA5"/>
<keyword evidence="5" id="KW-1185">Reference proteome</keyword>
<dbReference type="GO" id="GO:1902412">
    <property type="term" value="P:regulation of mitotic cytokinesis"/>
    <property type="evidence" value="ECO:0007669"/>
    <property type="project" value="TreeGrafter"/>
</dbReference>
<feature type="region of interest" description="Disordered" evidence="3">
    <location>
        <begin position="1150"/>
        <end position="1210"/>
    </location>
</feature>
<feature type="region of interest" description="Disordered" evidence="3">
    <location>
        <begin position="885"/>
        <end position="939"/>
    </location>
</feature>
<feature type="region of interest" description="Disordered" evidence="3">
    <location>
        <begin position="183"/>
        <end position="217"/>
    </location>
</feature>
<gene>
    <name evidence="4" type="ORF">AJ79_08769</name>
</gene>
<feature type="compositionally biased region" description="Low complexity" evidence="3">
    <location>
        <begin position="916"/>
        <end position="938"/>
    </location>
</feature>
<feature type="region of interest" description="Disordered" evidence="3">
    <location>
        <begin position="541"/>
        <end position="647"/>
    </location>
</feature>
<feature type="compositionally biased region" description="Polar residues" evidence="3">
    <location>
        <begin position="114"/>
        <end position="123"/>
    </location>
</feature>
<dbReference type="Proteomes" id="UP000223968">
    <property type="component" value="Unassembled WGS sequence"/>
</dbReference>
<dbReference type="EMBL" id="PDNB01000218">
    <property type="protein sequence ID" value="PGG98749.1"/>
    <property type="molecule type" value="Genomic_DNA"/>
</dbReference>
<reference evidence="4 5" key="1">
    <citation type="submission" date="2017-10" db="EMBL/GenBank/DDBJ databases">
        <title>Comparative genomics in systemic dimorphic fungi from Ajellomycetaceae.</title>
        <authorList>
            <person name="Munoz J.F."/>
            <person name="Mcewen J.G."/>
            <person name="Clay O.K."/>
            <person name="Cuomo C.A."/>
        </authorList>
    </citation>
    <scope>NUCLEOTIDE SEQUENCE [LARGE SCALE GENOMIC DNA]</scope>
    <source>
        <strain evidence="4 5">UAMH5409</strain>
    </source>
</reference>
<evidence type="ECO:0000313" key="4">
    <source>
        <dbReference type="EMBL" id="PGG98749.1"/>
    </source>
</evidence>
<feature type="compositionally biased region" description="Basic and acidic residues" evidence="3">
    <location>
        <begin position="543"/>
        <end position="553"/>
    </location>
</feature>
<feature type="compositionally biased region" description="Polar residues" evidence="3">
    <location>
        <begin position="196"/>
        <end position="205"/>
    </location>
</feature>
<feature type="compositionally biased region" description="Basic and acidic residues" evidence="3">
    <location>
        <begin position="1729"/>
        <end position="1740"/>
    </location>
</feature>
<feature type="compositionally biased region" description="Basic residues" evidence="3">
    <location>
        <begin position="474"/>
        <end position="484"/>
    </location>
</feature>
<dbReference type="Pfam" id="PF13855">
    <property type="entry name" value="LRR_8"/>
    <property type="match status" value="1"/>
</dbReference>
<dbReference type="PANTHER" id="PTHR47566">
    <property type="match status" value="1"/>
</dbReference>
<feature type="compositionally biased region" description="Basic and acidic residues" evidence="3">
    <location>
        <begin position="413"/>
        <end position="424"/>
    </location>
</feature>
<feature type="region of interest" description="Disordered" evidence="3">
    <location>
        <begin position="382"/>
        <end position="434"/>
    </location>
</feature>
<feature type="region of interest" description="Disordered" evidence="3">
    <location>
        <begin position="456"/>
        <end position="517"/>
    </location>
</feature>
<keyword evidence="1" id="KW-0433">Leucine-rich repeat</keyword>
<feature type="compositionally biased region" description="Basic and acidic residues" evidence="3">
    <location>
        <begin position="67"/>
        <end position="76"/>
    </location>
</feature>
<feature type="compositionally biased region" description="Polar residues" evidence="3">
    <location>
        <begin position="1190"/>
        <end position="1205"/>
    </location>
</feature>
<evidence type="ECO:0000256" key="2">
    <source>
        <dbReference type="ARBA" id="ARBA00022737"/>
    </source>
</evidence>
<feature type="region of interest" description="Disordered" evidence="3">
    <location>
        <begin position="288"/>
        <end position="312"/>
    </location>
</feature>
<dbReference type="InterPro" id="IPR052574">
    <property type="entry name" value="CDIRP"/>
</dbReference>
<dbReference type="SMART" id="SM00369">
    <property type="entry name" value="LRR_TYP"/>
    <property type="match status" value="6"/>
</dbReference>
<feature type="region of interest" description="Disordered" evidence="3">
    <location>
        <begin position="111"/>
        <end position="133"/>
    </location>
</feature>
<comment type="caution">
    <text evidence="4">The sequence shown here is derived from an EMBL/GenBank/DDBJ whole genome shotgun (WGS) entry which is preliminary data.</text>
</comment>
<accession>A0A2B7WQA5</accession>
<feature type="region of interest" description="Disordered" evidence="3">
    <location>
        <begin position="1726"/>
        <end position="1753"/>
    </location>
</feature>
<keyword evidence="2" id="KW-0677">Repeat</keyword>
<dbReference type="PROSITE" id="PS51450">
    <property type="entry name" value="LRR"/>
    <property type="match status" value="4"/>
</dbReference>